<feature type="compositionally biased region" description="Polar residues" evidence="5">
    <location>
        <begin position="189"/>
        <end position="198"/>
    </location>
</feature>
<evidence type="ECO:0000256" key="1">
    <source>
        <dbReference type="ARBA" id="ARBA00007754"/>
    </source>
</evidence>
<feature type="active site" description="Nucleophile" evidence="4">
    <location>
        <position position="490"/>
    </location>
</feature>
<dbReference type="PANTHER" id="PTHR40079:SF4">
    <property type="entry name" value="GH26 DOMAIN-CONTAINING PROTEIN-RELATED"/>
    <property type="match status" value="1"/>
</dbReference>
<feature type="compositionally biased region" description="Basic residues" evidence="5">
    <location>
        <begin position="59"/>
        <end position="72"/>
    </location>
</feature>
<keyword evidence="2 4" id="KW-0378">Hydrolase</keyword>
<dbReference type="InterPro" id="IPR022790">
    <property type="entry name" value="GH26_dom"/>
</dbReference>
<dbReference type="SUPFAM" id="SSF51445">
    <property type="entry name" value="(Trans)glycosidases"/>
    <property type="match status" value="1"/>
</dbReference>
<dbReference type="RefSeq" id="WP_307239640.1">
    <property type="nucleotide sequence ID" value="NZ_JAUSQZ010000001.1"/>
</dbReference>
<evidence type="ECO:0000313" key="8">
    <source>
        <dbReference type="EMBL" id="MDP9825642.1"/>
    </source>
</evidence>
<dbReference type="InterPro" id="IPR017853">
    <property type="entry name" value="GH"/>
</dbReference>
<feature type="domain" description="GH26" evidence="7">
    <location>
        <begin position="223"/>
        <end position="540"/>
    </location>
</feature>
<feature type="compositionally biased region" description="Low complexity" evidence="5">
    <location>
        <begin position="136"/>
        <end position="180"/>
    </location>
</feature>
<dbReference type="PROSITE" id="PS51764">
    <property type="entry name" value="GH26"/>
    <property type="match status" value="1"/>
</dbReference>
<keyword evidence="6" id="KW-0732">Signal</keyword>
<dbReference type="EMBL" id="JAUSQZ010000001">
    <property type="protein sequence ID" value="MDP9825642.1"/>
    <property type="molecule type" value="Genomic_DNA"/>
</dbReference>
<comment type="caution">
    <text evidence="8">The sequence shown here is derived from an EMBL/GenBank/DDBJ whole genome shotgun (WGS) entry which is preliminary data.</text>
</comment>
<evidence type="ECO:0000256" key="4">
    <source>
        <dbReference type="PROSITE-ProRule" id="PRU01100"/>
    </source>
</evidence>
<feature type="region of interest" description="Disordered" evidence="5">
    <location>
        <begin position="49"/>
        <end position="269"/>
    </location>
</feature>
<evidence type="ECO:0000256" key="5">
    <source>
        <dbReference type="SAM" id="MobiDB-lite"/>
    </source>
</evidence>
<evidence type="ECO:0000256" key="6">
    <source>
        <dbReference type="SAM" id="SignalP"/>
    </source>
</evidence>
<feature type="compositionally biased region" description="Polar residues" evidence="5">
    <location>
        <begin position="108"/>
        <end position="135"/>
    </location>
</feature>
<dbReference type="Pfam" id="PF02156">
    <property type="entry name" value="Glyco_hydro_26"/>
    <property type="match status" value="1"/>
</dbReference>
<feature type="active site" description="Proton donor" evidence="4">
    <location>
        <position position="381"/>
    </location>
</feature>
<dbReference type="Proteomes" id="UP001235712">
    <property type="component" value="Unassembled WGS sequence"/>
</dbReference>
<evidence type="ECO:0000313" key="9">
    <source>
        <dbReference type="Proteomes" id="UP001235712"/>
    </source>
</evidence>
<evidence type="ECO:0000256" key="2">
    <source>
        <dbReference type="ARBA" id="ARBA00022801"/>
    </source>
</evidence>
<comment type="similarity">
    <text evidence="1 4">Belongs to the glycosyl hydrolase 26 family.</text>
</comment>
<feature type="compositionally biased region" description="Basic and acidic residues" evidence="5">
    <location>
        <begin position="80"/>
        <end position="91"/>
    </location>
</feature>
<proteinExistence type="inferred from homology"/>
<reference evidence="8 9" key="1">
    <citation type="submission" date="2023-07" db="EMBL/GenBank/DDBJ databases">
        <title>Sequencing the genomes of 1000 actinobacteria strains.</title>
        <authorList>
            <person name="Klenk H.-P."/>
        </authorList>
    </citation>
    <scope>NUCLEOTIDE SEQUENCE [LARGE SCALE GENOMIC DNA]</scope>
    <source>
        <strain evidence="8 9">DSM 44388</strain>
    </source>
</reference>
<evidence type="ECO:0000256" key="3">
    <source>
        <dbReference type="ARBA" id="ARBA00023295"/>
    </source>
</evidence>
<gene>
    <name evidence="8" type="ORF">J2S57_001391</name>
</gene>
<dbReference type="InterPro" id="IPR000805">
    <property type="entry name" value="Glyco_hydro_26"/>
</dbReference>
<feature type="chain" id="PRO_5045765581" description="GH26 domain-containing protein" evidence="6">
    <location>
        <begin position="28"/>
        <end position="569"/>
    </location>
</feature>
<keyword evidence="9" id="KW-1185">Reference proteome</keyword>
<evidence type="ECO:0000259" key="7">
    <source>
        <dbReference type="PROSITE" id="PS51764"/>
    </source>
</evidence>
<name>A0ABT9NYZ0_9ACTN</name>
<protein>
    <recommendedName>
        <fullName evidence="7">GH26 domain-containing protein</fullName>
    </recommendedName>
</protein>
<feature type="signal peptide" evidence="6">
    <location>
        <begin position="1"/>
        <end position="27"/>
    </location>
</feature>
<sequence>MLTKKRVVGATALVVVAAAIGTVPAIAGQDPKPEKTAVGPAVSWTSTDGAAYISDYSHKPKSKKWRREHRRSTANWPGRWQDDVNPDKDRPSTPPGPGTETPTVGPSASATTGPTGSVTTDPNYPTATSTGEQGYTSGSFTTSTTTTSLAPSATVAPSGDQTGSPTLPGTGLPTVTGSVSPSDGVTAPGTCSTSTDEPTTGTATGSATAGEGQTATPSSTATGETSTTTSTTSTTTASTTTSTGTPSTTATPAEPGAETTPSCDIPNRSGVPWGASGVFMPGDNPADVDAFGQWRGAPVDVAVTWPARQTWDDVINPAWVFSAWKDTPYTMALGVAPVPEADDSATMAGCAAGQYNDKWVQFGQNFKDAGMDDSIIRLGWEFNGNWYKWSASNPGQFAECFRQIVKSARTTAPDLKWDWTVNRGVSAGLADATQAYPGDEYVDYVGIDSYDMWPGANNDQTWDQHLNGEFGLKFWAGFAKEHGKKLTIPEWGVYPGTGSAGANGGDNALYVNKMFEFFKSMGSDLAYEAYFNEDASYYAGAIFAPNQNPNAAGIYQTMIASDAESSGNQ</sequence>
<accession>A0ABT9NYZ0</accession>
<dbReference type="Gene3D" id="3.20.20.80">
    <property type="entry name" value="Glycosidases"/>
    <property type="match status" value="1"/>
</dbReference>
<dbReference type="PANTHER" id="PTHR40079">
    <property type="entry name" value="MANNAN ENDO-1,4-BETA-MANNOSIDASE E-RELATED"/>
    <property type="match status" value="1"/>
</dbReference>
<organism evidence="8 9">
    <name type="scientific">Kineosporia succinea</name>
    <dbReference type="NCBI Taxonomy" id="84632"/>
    <lineage>
        <taxon>Bacteria</taxon>
        <taxon>Bacillati</taxon>
        <taxon>Actinomycetota</taxon>
        <taxon>Actinomycetes</taxon>
        <taxon>Kineosporiales</taxon>
        <taxon>Kineosporiaceae</taxon>
        <taxon>Kineosporia</taxon>
    </lineage>
</organism>
<keyword evidence="3 4" id="KW-0326">Glycosidase</keyword>
<feature type="compositionally biased region" description="Low complexity" evidence="5">
    <location>
        <begin position="199"/>
        <end position="262"/>
    </location>
</feature>